<feature type="compositionally biased region" description="Polar residues" evidence="1">
    <location>
        <begin position="116"/>
        <end position="131"/>
    </location>
</feature>
<evidence type="ECO:0000313" key="2">
    <source>
        <dbReference type="EMBL" id="MQW39270.1"/>
    </source>
</evidence>
<dbReference type="OrthoDB" id="2243352at2"/>
<gene>
    <name evidence="2" type="ORF">GHI93_04870</name>
</gene>
<feature type="region of interest" description="Disordered" evidence="1">
    <location>
        <begin position="116"/>
        <end position="135"/>
    </location>
</feature>
<dbReference type="Proteomes" id="UP000439550">
    <property type="component" value="Unassembled WGS sequence"/>
</dbReference>
<dbReference type="AlphaFoldDB" id="A0A7X1ZA23"/>
<name>A0A7X1ZA23_9LACT</name>
<dbReference type="EMBL" id="WITJ01000005">
    <property type="protein sequence ID" value="MQW39270.1"/>
    <property type="molecule type" value="Genomic_DNA"/>
</dbReference>
<evidence type="ECO:0000313" key="3">
    <source>
        <dbReference type="Proteomes" id="UP000439550"/>
    </source>
</evidence>
<sequence length="221" mass="24833">MSFVNLVITDSFISVISDGQVTKNNEITASHFKKFETSQNGYVIASTGYEKITNDIRKKFYYQPHLTFDDAQMLLLESIKKYQNKSVHFSKKVSYNAIIAGFVSTDNSQITPFSTAVSTDNTTKNSSTPSHPSKKRPVAYCYHVADGKITRTFYDHALCLSLIPDDIDFNPNLLLSTALKKLPHHNALLSIQALQRSILYQVAQKSNTVNTVIFQALIKKD</sequence>
<accession>A0A7X1ZA23</accession>
<protein>
    <submittedName>
        <fullName evidence="2">Uncharacterized protein</fullName>
    </submittedName>
</protein>
<keyword evidence="3" id="KW-1185">Reference proteome</keyword>
<comment type="caution">
    <text evidence="2">The sequence shown here is derived from an EMBL/GenBank/DDBJ whole genome shotgun (WGS) entry which is preliminary data.</text>
</comment>
<dbReference type="RefSeq" id="WP_153495966.1">
    <property type="nucleotide sequence ID" value="NZ_CBCRWP010000005.1"/>
</dbReference>
<proteinExistence type="predicted"/>
<organism evidence="2 3">
    <name type="scientific">Lactococcus hircilactis</name>
    <dbReference type="NCBI Taxonomy" id="1494462"/>
    <lineage>
        <taxon>Bacteria</taxon>
        <taxon>Bacillati</taxon>
        <taxon>Bacillota</taxon>
        <taxon>Bacilli</taxon>
        <taxon>Lactobacillales</taxon>
        <taxon>Streptococcaceae</taxon>
        <taxon>Lactococcus</taxon>
    </lineage>
</organism>
<reference evidence="2 3" key="1">
    <citation type="submission" date="2019-10" db="EMBL/GenBank/DDBJ databases">
        <authorList>
            <person name="Dong K."/>
        </authorList>
    </citation>
    <scope>NUCLEOTIDE SEQUENCE [LARGE SCALE GENOMIC DNA]</scope>
    <source>
        <strain evidence="2 3">DSM 28960</strain>
    </source>
</reference>
<evidence type="ECO:0000256" key="1">
    <source>
        <dbReference type="SAM" id="MobiDB-lite"/>
    </source>
</evidence>